<reference evidence="11" key="2">
    <citation type="submission" date="2022-10" db="EMBL/GenBank/DDBJ databases">
        <authorList>
            <consortium name="ENA_rothamsted_submissions"/>
            <consortium name="culmorum"/>
            <person name="King R."/>
        </authorList>
    </citation>
    <scope>NUCLEOTIDE SEQUENCE</scope>
</reference>
<dbReference type="SUPFAM" id="SSF51182">
    <property type="entry name" value="RmlC-like cupins"/>
    <property type="match status" value="1"/>
</dbReference>
<evidence type="ECO:0000256" key="6">
    <source>
        <dbReference type="ARBA" id="ARBA00022964"/>
    </source>
</evidence>
<protein>
    <recommendedName>
        <fullName evidence="10">acireductone dioxygenase (Fe(2+)-requiring)</fullName>
        <ecNumber evidence="10">1.13.11.54</ecNumber>
    </recommendedName>
</protein>
<keyword evidence="6" id="KW-0223">Dioxygenase</keyword>
<keyword evidence="5" id="KW-0479">Metal-binding</keyword>
<evidence type="ECO:0000256" key="4">
    <source>
        <dbReference type="ARBA" id="ARBA00022605"/>
    </source>
</evidence>
<evidence type="ECO:0000313" key="11">
    <source>
        <dbReference type="EMBL" id="CAG9823772.1"/>
    </source>
</evidence>
<dbReference type="GO" id="GO:0046872">
    <property type="term" value="F:metal ion binding"/>
    <property type="evidence" value="ECO:0007669"/>
    <property type="project" value="UniProtKB-KW"/>
</dbReference>
<gene>
    <name evidence="11" type="ORF">PHAECO_LOCUS11441</name>
</gene>
<comment type="cofactor">
    <cofactor evidence="2">
        <name>Fe(2+)</name>
        <dbReference type="ChEBI" id="CHEBI:29033"/>
    </cofactor>
</comment>
<dbReference type="GO" id="GO:0009086">
    <property type="term" value="P:methionine biosynthetic process"/>
    <property type="evidence" value="ECO:0007669"/>
    <property type="project" value="UniProtKB-KW"/>
</dbReference>
<evidence type="ECO:0000256" key="8">
    <source>
        <dbReference type="ARBA" id="ARBA00023004"/>
    </source>
</evidence>
<dbReference type="InterPro" id="IPR004313">
    <property type="entry name" value="ARD"/>
</dbReference>
<dbReference type="AlphaFoldDB" id="A0A9N9SML6"/>
<reference evidence="11" key="1">
    <citation type="submission" date="2022-01" db="EMBL/GenBank/DDBJ databases">
        <authorList>
            <person name="King R."/>
        </authorList>
    </citation>
    <scope>NUCLEOTIDE SEQUENCE</scope>
</reference>
<dbReference type="Gene3D" id="2.60.120.10">
    <property type="entry name" value="Jelly Rolls"/>
    <property type="match status" value="1"/>
</dbReference>
<keyword evidence="4" id="KW-0028">Amino-acid biosynthesis</keyword>
<evidence type="ECO:0000256" key="5">
    <source>
        <dbReference type="ARBA" id="ARBA00022723"/>
    </source>
</evidence>
<dbReference type="InterPro" id="IPR011051">
    <property type="entry name" value="RmlC_Cupin_sf"/>
</dbReference>
<keyword evidence="3" id="KW-0533">Nickel</keyword>
<evidence type="ECO:0000256" key="10">
    <source>
        <dbReference type="ARBA" id="ARBA00039005"/>
    </source>
</evidence>
<keyword evidence="7" id="KW-0560">Oxidoreductase</keyword>
<dbReference type="InterPro" id="IPR014710">
    <property type="entry name" value="RmlC-like_jellyroll"/>
</dbReference>
<sequence>MERKQVGKEMRKSIQVNSLKIFASLRALLFAFRSTGGGFGARGSYDGGDGLTRVAAAASAGCTTFLIFLQDKIELATLALGNTISIVPTSSKMDKEKVNEITVHFGEPMMLETEDCLNETTPDEENNVSVEVNETKTDGSVELKEFKDNLKKIISFVESHPALLPIVTKFNRQMKKMDSEASFYALCSSFTSQSLTLLEEHLLTEIVPTNYQIDATLLKLMQDRDNRGKQILENLDENDLRQLYTEHFHSYDEFRLVLEGCGYYDVRDKFDEWIRIELIPGDLIVIPGGCYHRFTVDKQRIFTGVRILKDGVYQAHNRPSDKLNCRKDYIKKLYNGAFLETEEKQE</sequence>
<evidence type="ECO:0000256" key="7">
    <source>
        <dbReference type="ARBA" id="ARBA00023002"/>
    </source>
</evidence>
<dbReference type="Pfam" id="PF03079">
    <property type="entry name" value="ARD"/>
    <property type="match status" value="1"/>
</dbReference>
<evidence type="ECO:0000313" key="12">
    <source>
        <dbReference type="Proteomes" id="UP001153737"/>
    </source>
</evidence>
<organism evidence="11 12">
    <name type="scientific">Phaedon cochleariae</name>
    <name type="common">Mustard beetle</name>
    <dbReference type="NCBI Taxonomy" id="80249"/>
    <lineage>
        <taxon>Eukaryota</taxon>
        <taxon>Metazoa</taxon>
        <taxon>Ecdysozoa</taxon>
        <taxon>Arthropoda</taxon>
        <taxon>Hexapoda</taxon>
        <taxon>Insecta</taxon>
        <taxon>Pterygota</taxon>
        <taxon>Neoptera</taxon>
        <taxon>Endopterygota</taxon>
        <taxon>Coleoptera</taxon>
        <taxon>Polyphaga</taxon>
        <taxon>Cucujiformia</taxon>
        <taxon>Chrysomeloidea</taxon>
        <taxon>Chrysomelidae</taxon>
        <taxon>Chrysomelinae</taxon>
        <taxon>Chrysomelini</taxon>
        <taxon>Phaedon</taxon>
    </lineage>
</organism>
<keyword evidence="8" id="KW-0408">Iron</keyword>
<evidence type="ECO:0000256" key="3">
    <source>
        <dbReference type="ARBA" id="ARBA00022596"/>
    </source>
</evidence>
<dbReference type="GO" id="GO:0010309">
    <property type="term" value="F:acireductone dioxygenase [iron(II)-requiring] activity"/>
    <property type="evidence" value="ECO:0007669"/>
    <property type="project" value="UniProtKB-EC"/>
</dbReference>
<evidence type="ECO:0000256" key="1">
    <source>
        <dbReference type="ARBA" id="ARBA00000428"/>
    </source>
</evidence>
<evidence type="ECO:0000256" key="2">
    <source>
        <dbReference type="ARBA" id="ARBA00001954"/>
    </source>
</evidence>
<proteinExistence type="predicted"/>
<dbReference type="EMBL" id="OU896713">
    <property type="protein sequence ID" value="CAG9823772.1"/>
    <property type="molecule type" value="Genomic_DNA"/>
</dbReference>
<accession>A0A9N9SML6</accession>
<comment type="catalytic activity">
    <reaction evidence="1">
        <text>1,2-dihydroxy-5-(methylsulfanyl)pent-1-en-3-one + O2 = 4-methylsulfanyl-2-oxobutanoate + formate + 2 H(+)</text>
        <dbReference type="Rhea" id="RHEA:24504"/>
        <dbReference type="ChEBI" id="CHEBI:15378"/>
        <dbReference type="ChEBI" id="CHEBI:15379"/>
        <dbReference type="ChEBI" id="CHEBI:15740"/>
        <dbReference type="ChEBI" id="CHEBI:16723"/>
        <dbReference type="ChEBI" id="CHEBI:49252"/>
        <dbReference type="EC" id="1.13.11.54"/>
    </reaction>
</comment>
<keyword evidence="9" id="KW-0486">Methionine biosynthesis</keyword>
<dbReference type="OrthoDB" id="1867259at2759"/>
<dbReference type="Proteomes" id="UP001153737">
    <property type="component" value="Chromosome 7"/>
</dbReference>
<dbReference type="PANTHER" id="PTHR23418:SF0">
    <property type="entry name" value="ACIREDUCTONE DIOXYGENASE"/>
    <property type="match status" value="1"/>
</dbReference>
<dbReference type="PANTHER" id="PTHR23418">
    <property type="entry name" value="ACIREDUCTONE DIOXYGENASE"/>
    <property type="match status" value="1"/>
</dbReference>
<dbReference type="CDD" id="cd02232">
    <property type="entry name" value="cupin_ARD"/>
    <property type="match status" value="1"/>
</dbReference>
<evidence type="ECO:0000256" key="9">
    <source>
        <dbReference type="ARBA" id="ARBA00023167"/>
    </source>
</evidence>
<keyword evidence="12" id="KW-1185">Reference proteome</keyword>
<name>A0A9N9SML6_PHACE</name>
<dbReference type="EC" id="1.13.11.54" evidence="10"/>